<proteinExistence type="inferred from homology"/>
<dbReference type="InterPro" id="IPR020846">
    <property type="entry name" value="MFS_dom"/>
</dbReference>
<dbReference type="OrthoDB" id="9793283at2"/>
<feature type="domain" description="Major facilitator superfamily (MFS) profile" evidence="8">
    <location>
        <begin position="8"/>
        <end position="401"/>
    </location>
</feature>
<keyword evidence="5 7" id="KW-1133">Transmembrane helix</keyword>
<dbReference type="GO" id="GO:0016020">
    <property type="term" value="C:membrane"/>
    <property type="evidence" value="ECO:0007669"/>
    <property type="project" value="UniProtKB-SubCell"/>
</dbReference>
<feature type="transmembrane region" description="Helical" evidence="7">
    <location>
        <begin position="282"/>
        <end position="300"/>
    </location>
</feature>
<keyword evidence="3" id="KW-0813">Transport</keyword>
<name>A0A318SAM3_9DEIO</name>
<keyword evidence="10" id="KW-1185">Reference proteome</keyword>
<feature type="transmembrane region" description="Helical" evidence="7">
    <location>
        <begin position="78"/>
        <end position="97"/>
    </location>
</feature>
<dbReference type="GO" id="GO:0022857">
    <property type="term" value="F:transmembrane transporter activity"/>
    <property type="evidence" value="ECO:0007669"/>
    <property type="project" value="InterPro"/>
</dbReference>
<accession>A0A318SAM3</accession>
<evidence type="ECO:0000256" key="5">
    <source>
        <dbReference type="ARBA" id="ARBA00022989"/>
    </source>
</evidence>
<dbReference type="Gene3D" id="1.20.1250.20">
    <property type="entry name" value="MFS general substrate transporter like domains"/>
    <property type="match status" value="1"/>
</dbReference>
<feature type="transmembrane region" description="Helical" evidence="7">
    <location>
        <begin position="374"/>
        <end position="395"/>
    </location>
</feature>
<dbReference type="Pfam" id="PF07690">
    <property type="entry name" value="MFS_1"/>
    <property type="match status" value="1"/>
</dbReference>
<feature type="transmembrane region" description="Helical" evidence="7">
    <location>
        <begin position="163"/>
        <end position="184"/>
    </location>
</feature>
<evidence type="ECO:0000256" key="3">
    <source>
        <dbReference type="ARBA" id="ARBA00022448"/>
    </source>
</evidence>
<dbReference type="InterPro" id="IPR036259">
    <property type="entry name" value="MFS_trans_sf"/>
</dbReference>
<feature type="transmembrane region" description="Helical" evidence="7">
    <location>
        <begin position="136"/>
        <end position="157"/>
    </location>
</feature>
<evidence type="ECO:0000256" key="6">
    <source>
        <dbReference type="ARBA" id="ARBA00023136"/>
    </source>
</evidence>
<feature type="transmembrane region" description="Helical" evidence="7">
    <location>
        <begin position="205"/>
        <end position="232"/>
    </location>
</feature>
<dbReference type="PROSITE" id="PS50850">
    <property type="entry name" value="MFS"/>
    <property type="match status" value="1"/>
</dbReference>
<dbReference type="PANTHER" id="PTHR23504:SF15">
    <property type="entry name" value="MAJOR FACILITATOR SUPERFAMILY (MFS) PROFILE DOMAIN-CONTAINING PROTEIN"/>
    <property type="match status" value="1"/>
</dbReference>
<dbReference type="PANTHER" id="PTHR23504">
    <property type="entry name" value="MAJOR FACILITATOR SUPERFAMILY DOMAIN-CONTAINING PROTEIN 10"/>
    <property type="match status" value="1"/>
</dbReference>
<feature type="transmembrane region" description="Helical" evidence="7">
    <location>
        <begin position="306"/>
        <end position="329"/>
    </location>
</feature>
<gene>
    <name evidence="9" type="ORF">DES52_103291</name>
</gene>
<dbReference type="InterPro" id="IPR001958">
    <property type="entry name" value="Tet-R_TetA/multi-R_MdtG-like"/>
</dbReference>
<evidence type="ECO:0000256" key="4">
    <source>
        <dbReference type="ARBA" id="ARBA00022692"/>
    </source>
</evidence>
<evidence type="ECO:0000256" key="1">
    <source>
        <dbReference type="ARBA" id="ARBA00004141"/>
    </source>
</evidence>
<evidence type="ECO:0000256" key="7">
    <source>
        <dbReference type="SAM" id="Phobius"/>
    </source>
</evidence>
<dbReference type="EMBL" id="QJSX01000003">
    <property type="protein sequence ID" value="PYE55458.1"/>
    <property type="molecule type" value="Genomic_DNA"/>
</dbReference>
<feature type="transmembrane region" description="Helical" evidence="7">
    <location>
        <begin position="12"/>
        <end position="35"/>
    </location>
</feature>
<dbReference type="SUPFAM" id="SSF103473">
    <property type="entry name" value="MFS general substrate transporter"/>
    <property type="match status" value="1"/>
</dbReference>
<comment type="caution">
    <text evidence="9">The sequence shown here is derived from an EMBL/GenBank/DDBJ whole genome shotgun (WGS) entry which is preliminary data.</text>
</comment>
<dbReference type="Proteomes" id="UP000248326">
    <property type="component" value="Unassembled WGS sequence"/>
</dbReference>
<dbReference type="InterPro" id="IPR005829">
    <property type="entry name" value="Sugar_transporter_CS"/>
</dbReference>
<protein>
    <submittedName>
        <fullName evidence="9">DHA1 family tetracycline resistance protein-like MFS transporter</fullName>
    </submittedName>
</protein>
<keyword evidence="6 7" id="KW-0472">Membrane</keyword>
<keyword evidence="4 7" id="KW-0812">Transmembrane</keyword>
<dbReference type="PRINTS" id="PR01035">
    <property type="entry name" value="TCRTETA"/>
</dbReference>
<comment type="subcellular location">
    <subcellularLocation>
        <location evidence="1">Membrane</location>
        <topology evidence="1">Multi-pass membrane protein</topology>
    </subcellularLocation>
</comment>
<feature type="transmembrane region" description="Helical" evidence="7">
    <location>
        <begin position="252"/>
        <end position="270"/>
    </location>
</feature>
<sequence length="407" mass="41512">MTHPRPPGLPFIFVTLVIDMIGLGVVIPVVPALVAKLADHTVDPARALGWLVASFALAQLLAAPTLGALSDRFGRRPILLVGTLLTAASYALASLAPTLGWLFLARALGGIGGATVGVAHAYVADVSTPATRARNFGLAGAAFGLGLIVGPALGGLLGGRDLHLPFVVSASLALVNFLYGLLVLPESRRAVDAPLDPRAFVPLRALGVLGRFPGLAALAAVCVLAFLSQQFLTSTWVLHGTVRYGWTPEANGLSLTLAGLLGVFVQVALLPRVLERLGNERTLILGIVLGASGSVLYGFAAQGWMLFAVMPLAALGGLGMPPLQALVAGRASPEAQGAVQGALGGLNSLCAIVGPLAATTLFSRFAAPNAALSVPGIAFFITGALLFASLAVYLATARRTTPEPSPA</sequence>
<feature type="transmembrane region" description="Helical" evidence="7">
    <location>
        <begin position="47"/>
        <end position="66"/>
    </location>
</feature>
<dbReference type="AlphaFoldDB" id="A0A318SAM3"/>
<dbReference type="RefSeq" id="WP_110885789.1">
    <property type="nucleotide sequence ID" value="NZ_QJSX01000003.1"/>
</dbReference>
<feature type="transmembrane region" description="Helical" evidence="7">
    <location>
        <begin position="341"/>
        <end position="362"/>
    </location>
</feature>
<comment type="similarity">
    <text evidence="2">Belongs to the major facilitator superfamily. TCR/Tet family.</text>
</comment>
<feature type="transmembrane region" description="Helical" evidence="7">
    <location>
        <begin position="103"/>
        <end position="124"/>
    </location>
</feature>
<evidence type="ECO:0000313" key="10">
    <source>
        <dbReference type="Proteomes" id="UP000248326"/>
    </source>
</evidence>
<evidence type="ECO:0000256" key="2">
    <source>
        <dbReference type="ARBA" id="ARBA00007520"/>
    </source>
</evidence>
<evidence type="ECO:0000259" key="8">
    <source>
        <dbReference type="PROSITE" id="PS50850"/>
    </source>
</evidence>
<dbReference type="PROSITE" id="PS00216">
    <property type="entry name" value="SUGAR_TRANSPORT_1"/>
    <property type="match status" value="1"/>
</dbReference>
<dbReference type="InterPro" id="IPR011701">
    <property type="entry name" value="MFS"/>
</dbReference>
<organism evidence="9 10">
    <name type="scientific">Deinococcus yavapaiensis KR-236</name>
    <dbReference type="NCBI Taxonomy" id="694435"/>
    <lineage>
        <taxon>Bacteria</taxon>
        <taxon>Thermotogati</taxon>
        <taxon>Deinococcota</taxon>
        <taxon>Deinococci</taxon>
        <taxon>Deinococcales</taxon>
        <taxon>Deinococcaceae</taxon>
        <taxon>Deinococcus</taxon>
    </lineage>
</organism>
<evidence type="ECO:0000313" key="9">
    <source>
        <dbReference type="EMBL" id="PYE55458.1"/>
    </source>
</evidence>
<reference evidence="9 10" key="1">
    <citation type="submission" date="2018-06" db="EMBL/GenBank/DDBJ databases">
        <title>Genomic Encyclopedia of Type Strains, Phase IV (KMG-IV): sequencing the most valuable type-strain genomes for metagenomic binning, comparative biology and taxonomic classification.</title>
        <authorList>
            <person name="Goeker M."/>
        </authorList>
    </citation>
    <scope>NUCLEOTIDE SEQUENCE [LARGE SCALE GENOMIC DNA]</scope>
    <source>
        <strain evidence="9 10">DSM 18048</strain>
    </source>
</reference>